<dbReference type="InterPro" id="IPR011613">
    <property type="entry name" value="GH15-like"/>
</dbReference>
<accession>A0ABV4CL71</accession>
<keyword evidence="4" id="KW-1185">Reference proteome</keyword>
<dbReference type="InterPro" id="IPR045582">
    <property type="entry name" value="Trehalase-like_N"/>
</dbReference>
<dbReference type="Pfam" id="PF19291">
    <property type="entry name" value="TREH_N"/>
    <property type="match status" value="1"/>
</dbReference>
<evidence type="ECO:0000259" key="1">
    <source>
        <dbReference type="Pfam" id="PF00723"/>
    </source>
</evidence>
<dbReference type="InterPro" id="IPR008928">
    <property type="entry name" value="6-hairpin_glycosidase_sf"/>
</dbReference>
<proteinExistence type="predicted"/>
<dbReference type="Pfam" id="PF00723">
    <property type="entry name" value="Glyco_hydro_15"/>
    <property type="match status" value="1"/>
</dbReference>
<dbReference type="EMBL" id="JBGEHV010000043">
    <property type="protein sequence ID" value="MEY8041851.1"/>
    <property type="molecule type" value="Genomic_DNA"/>
</dbReference>
<sequence length="576" mass="62507">MTRFPPQVLREYALLADGQRGALCGPQGAIVWMCAPRWHDDAVFTALLGGDGGYSITPVERYVWGGSYEDRSLIWRHRWVTTSTAVECRDALAYPGDPRRVVLLRRIEAVEGEVRLRVRLDPRARFGAVPMSAPHRDAAGRWHATTGDLRVRWSGAPEAVVAEDGALVAELTVPAGGQHDLVLELGDGAPGPAVDADSAWRATAASWRDAVPSMAGTLAPRDAQQASAVLRGLTAPGGGMVAAPTMSLPERPEQGRNFDYRYTWVRDQCYAGIGVAAHGPGSVLADSTSFLTGLLLREGTSLSPACTVDGAPVPPEEALDLPGYPGGQDVVKGNWVRGQLQLDTFGELLQLLAAAARHDVLDGDGWRAIGVAADAVAEHWRSPEAGIWELGEDWWTHSRLSCTAGLRAAAEVSPTAHEANEMLALADAILAETSRRCLHPRGHWQRTPHDTGPDAALLLPPVRGALRADDPRTRRTVAEVRSRLSVDRYVYRFPQDPHPLGSFEGAFLLCGFVMALAQWQQGEPADALRWFERNRAACGPPGLFAEEYDVEQRQLRGNLPQAFVHAMLLECAGRMR</sequence>
<dbReference type="RefSeq" id="WP_345361463.1">
    <property type="nucleotide sequence ID" value="NZ_BAABII010000005.1"/>
</dbReference>
<dbReference type="PANTHER" id="PTHR31616">
    <property type="entry name" value="TREHALASE"/>
    <property type="match status" value="1"/>
</dbReference>
<evidence type="ECO:0000313" key="4">
    <source>
        <dbReference type="Proteomes" id="UP001564626"/>
    </source>
</evidence>
<dbReference type="Proteomes" id="UP001564626">
    <property type="component" value="Unassembled WGS sequence"/>
</dbReference>
<reference evidence="3 4" key="1">
    <citation type="submission" date="2024-08" db="EMBL/GenBank/DDBJ databases">
        <title>Genome mining of Saccharopolyspora cebuensis PGLac3 from Nigerian medicinal plant.</title>
        <authorList>
            <person name="Ezeobiora C.E."/>
            <person name="Igbokwe N.H."/>
            <person name="Amin D.H."/>
            <person name="Mendie U.E."/>
        </authorList>
    </citation>
    <scope>NUCLEOTIDE SEQUENCE [LARGE SCALE GENOMIC DNA]</scope>
    <source>
        <strain evidence="3 4">PGLac3</strain>
    </source>
</reference>
<evidence type="ECO:0000313" key="3">
    <source>
        <dbReference type="EMBL" id="MEY8041851.1"/>
    </source>
</evidence>
<dbReference type="SUPFAM" id="SSF48208">
    <property type="entry name" value="Six-hairpin glycosidases"/>
    <property type="match status" value="1"/>
</dbReference>
<feature type="domain" description="GH15-like" evidence="1">
    <location>
        <begin position="236"/>
        <end position="572"/>
    </location>
</feature>
<evidence type="ECO:0000259" key="2">
    <source>
        <dbReference type="Pfam" id="PF19291"/>
    </source>
</evidence>
<protein>
    <submittedName>
        <fullName evidence="3">Glycoside hydrolase family 15 protein</fullName>
    </submittedName>
</protein>
<organism evidence="3 4">
    <name type="scientific">Saccharopolyspora cebuensis</name>
    <dbReference type="NCBI Taxonomy" id="418759"/>
    <lineage>
        <taxon>Bacteria</taxon>
        <taxon>Bacillati</taxon>
        <taxon>Actinomycetota</taxon>
        <taxon>Actinomycetes</taxon>
        <taxon>Pseudonocardiales</taxon>
        <taxon>Pseudonocardiaceae</taxon>
        <taxon>Saccharopolyspora</taxon>
    </lineage>
</organism>
<feature type="domain" description="Trehalase-like N-terminal" evidence="2">
    <location>
        <begin position="12"/>
        <end position="189"/>
    </location>
</feature>
<dbReference type="PANTHER" id="PTHR31616:SF10">
    <property type="entry name" value="TREHALASE"/>
    <property type="match status" value="1"/>
</dbReference>
<comment type="caution">
    <text evidence="3">The sequence shown here is derived from an EMBL/GenBank/DDBJ whole genome shotgun (WGS) entry which is preliminary data.</text>
</comment>
<dbReference type="GO" id="GO:0016787">
    <property type="term" value="F:hydrolase activity"/>
    <property type="evidence" value="ECO:0007669"/>
    <property type="project" value="UniProtKB-KW"/>
</dbReference>
<gene>
    <name evidence="3" type="ORF">AB8O55_20775</name>
</gene>
<name>A0ABV4CL71_9PSEU</name>
<dbReference type="InterPro" id="IPR012341">
    <property type="entry name" value="6hp_glycosidase-like_sf"/>
</dbReference>
<keyword evidence="3" id="KW-0378">Hydrolase</keyword>
<dbReference type="Gene3D" id="1.50.10.10">
    <property type="match status" value="1"/>
</dbReference>